<keyword evidence="3 4" id="KW-0732">Signal</keyword>
<dbReference type="Proteomes" id="UP000644749">
    <property type="component" value="Unassembled WGS sequence"/>
</dbReference>
<evidence type="ECO:0000259" key="5">
    <source>
        <dbReference type="Pfam" id="PF00496"/>
    </source>
</evidence>
<evidence type="ECO:0000313" key="6">
    <source>
        <dbReference type="EMBL" id="MBL3675645.1"/>
    </source>
</evidence>
<dbReference type="PIRSF" id="PIRSF002741">
    <property type="entry name" value="MppA"/>
    <property type="match status" value="1"/>
</dbReference>
<dbReference type="PANTHER" id="PTHR30290:SF38">
    <property type="entry name" value="D,D-DIPEPTIDE-BINDING PERIPLASMIC PROTEIN DDPA-RELATED"/>
    <property type="match status" value="1"/>
</dbReference>
<evidence type="ECO:0000256" key="1">
    <source>
        <dbReference type="ARBA" id="ARBA00004418"/>
    </source>
</evidence>
<dbReference type="Gene3D" id="3.10.105.10">
    <property type="entry name" value="Dipeptide-binding Protein, Domain 3"/>
    <property type="match status" value="1"/>
</dbReference>
<evidence type="ECO:0000256" key="4">
    <source>
        <dbReference type="SAM" id="SignalP"/>
    </source>
</evidence>
<name>A0ABS1SAT9_9RHOB</name>
<dbReference type="PANTHER" id="PTHR30290">
    <property type="entry name" value="PERIPLASMIC BINDING COMPONENT OF ABC TRANSPORTER"/>
    <property type="match status" value="1"/>
</dbReference>
<comment type="subcellular location">
    <subcellularLocation>
        <location evidence="1">Periplasm</location>
    </subcellularLocation>
</comment>
<protein>
    <submittedName>
        <fullName evidence="6">ABC transporter substrate-binding protein</fullName>
    </submittedName>
</protein>
<organism evidence="6 7">
    <name type="scientific">Paracoccus aerius</name>
    <dbReference type="NCBI Taxonomy" id="1915382"/>
    <lineage>
        <taxon>Bacteria</taxon>
        <taxon>Pseudomonadati</taxon>
        <taxon>Pseudomonadota</taxon>
        <taxon>Alphaproteobacteria</taxon>
        <taxon>Rhodobacterales</taxon>
        <taxon>Paracoccaceae</taxon>
        <taxon>Paracoccus</taxon>
    </lineage>
</organism>
<dbReference type="Gene3D" id="3.40.190.10">
    <property type="entry name" value="Periplasmic binding protein-like II"/>
    <property type="match status" value="1"/>
</dbReference>
<feature type="signal peptide" evidence="4">
    <location>
        <begin position="1"/>
        <end position="30"/>
    </location>
</feature>
<dbReference type="InterPro" id="IPR000914">
    <property type="entry name" value="SBP_5_dom"/>
</dbReference>
<dbReference type="Pfam" id="PF00496">
    <property type="entry name" value="SBP_bac_5"/>
    <property type="match status" value="1"/>
</dbReference>
<comment type="caution">
    <text evidence="6">The sequence shown here is derived from an EMBL/GenBank/DDBJ whole genome shotgun (WGS) entry which is preliminary data.</text>
</comment>
<dbReference type="InterPro" id="IPR030678">
    <property type="entry name" value="Peptide/Ni-bd"/>
</dbReference>
<keyword evidence="7" id="KW-1185">Reference proteome</keyword>
<comment type="similarity">
    <text evidence="2">Belongs to the bacterial solute-binding protein 5 family.</text>
</comment>
<dbReference type="InterPro" id="IPR039424">
    <property type="entry name" value="SBP_5"/>
</dbReference>
<sequence length="530" mass="58535">MTLSFAFSRRFLLTGAVALTAVGTALPIFAQDVQKGGTLVMASLQKPRHLNAAVQSGLATAVPAAQIFATLLRYGADFEPQPYLAESWEFSDDNTVLTLKLHSGATFHDGQPITATDVIWSLDVAKQNHPFSSMLEPVEAFGAPDPQTVVIRMKQPHPAILLVLSSALTPVLPKHVFDDGQDIKSNPKNNLPIGSGPFKVTAFEPGQHIILERYDGFFLEGKPYLDRIIIRQYQDANSGVLALESGEAQIFPLLDSTRLIRRLEKSGTMTVTDQGYAGIGPVNWLAFNTKNSALSDLRVRQAMAYAIDRNFVTKALHSGLSKPAIEPVVQDSIFFAPDVESYDFDLDKAKALLAEAGYGEGGNTLQLRIDYIPDIEEQQRAVAEYIKAALAKAGVEVTVRASPDFPTWAQRISSYDFDMTMDQVFNWGDPVIGVNRTYLCSNIREGIIWSNTQQYCNETVDRLLNQAGVEPDLAKRKDLYAQAFRQITADIPIHFINQVPYHTVYSQAVQNPPVSIWGAMGPMDEVWLKQ</sequence>
<dbReference type="SUPFAM" id="SSF53850">
    <property type="entry name" value="Periplasmic binding protein-like II"/>
    <property type="match status" value="1"/>
</dbReference>
<feature type="domain" description="Solute-binding protein family 5" evidence="5">
    <location>
        <begin position="79"/>
        <end position="441"/>
    </location>
</feature>
<evidence type="ECO:0000256" key="2">
    <source>
        <dbReference type="ARBA" id="ARBA00005695"/>
    </source>
</evidence>
<reference evidence="6 7" key="1">
    <citation type="submission" date="2021-01" db="EMBL/GenBank/DDBJ databases">
        <title>011410 draft genome.</title>
        <authorList>
            <person name="Lang L."/>
        </authorList>
    </citation>
    <scope>NUCLEOTIDE SEQUENCE [LARGE SCALE GENOMIC DNA]</scope>
    <source>
        <strain evidence="6 7">KCTC 42845</strain>
    </source>
</reference>
<feature type="chain" id="PRO_5045362804" evidence="4">
    <location>
        <begin position="31"/>
        <end position="530"/>
    </location>
</feature>
<evidence type="ECO:0000313" key="7">
    <source>
        <dbReference type="Proteomes" id="UP000644749"/>
    </source>
</evidence>
<proteinExistence type="inferred from homology"/>
<accession>A0ABS1SAT9</accession>
<evidence type="ECO:0000256" key="3">
    <source>
        <dbReference type="ARBA" id="ARBA00022729"/>
    </source>
</evidence>
<gene>
    <name evidence="6" type="ORF">JL111_19445</name>
</gene>
<dbReference type="EMBL" id="JAESHT010000036">
    <property type="protein sequence ID" value="MBL3675645.1"/>
    <property type="molecule type" value="Genomic_DNA"/>
</dbReference>
<dbReference type="CDD" id="cd08517">
    <property type="entry name" value="PBP2_NikA_DppA_OppA_like_13"/>
    <property type="match status" value="1"/>
</dbReference>